<dbReference type="Proteomes" id="UP000016922">
    <property type="component" value="Unassembled WGS sequence"/>
</dbReference>
<dbReference type="InterPro" id="IPR000026">
    <property type="entry name" value="N1-like"/>
</dbReference>
<dbReference type="RefSeq" id="XP_008077927.1">
    <property type="nucleotide sequence ID" value="XM_008079736.1"/>
</dbReference>
<keyword evidence="2" id="KW-0378">Hydrolase</keyword>
<dbReference type="Gene3D" id="3.10.450.30">
    <property type="entry name" value="Microbial ribonucleases"/>
    <property type="match status" value="1"/>
</dbReference>
<organism evidence="4 5">
    <name type="scientific">Glarea lozoyensis (strain ATCC 20868 / MF5171)</name>
    <dbReference type="NCBI Taxonomy" id="1116229"/>
    <lineage>
        <taxon>Eukaryota</taxon>
        <taxon>Fungi</taxon>
        <taxon>Dikarya</taxon>
        <taxon>Ascomycota</taxon>
        <taxon>Pezizomycotina</taxon>
        <taxon>Leotiomycetes</taxon>
        <taxon>Helotiales</taxon>
        <taxon>Helotiaceae</taxon>
        <taxon>Glarea</taxon>
    </lineage>
</organism>
<dbReference type="GeneID" id="19469681"/>
<protein>
    <submittedName>
        <fullName evidence="4">Microbial ribonuclease</fullName>
    </submittedName>
</protein>
<dbReference type="eggNOG" id="ENOG502RW60">
    <property type="taxonomic scope" value="Eukaryota"/>
</dbReference>
<evidence type="ECO:0000256" key="3">
    <source>
        <dbReference type="SAM" id="MobiDB-lite"/>
    </source>
</evidence>
<reference evidence="4 5" key="1">
    <citation type="journal article" date="2013" name="BMC Genomics">
        <title>Genomics-driven discovery of the pneumocandin biosynthetic gene cluster in the fungus Glarea lozoyensis.</title>
        <authorList>
            <person name="Chen L."/>
            <person name="Yue Q."/>
            <person name="Zhang X."/>
            <person name="Xiang M."/>
            <person name="Wang C."/>
            <person name="Li S."/>
            <person name="Che Y."/>
            <person name="Ortiz-Lopez F.J."/>
            <person name="Bills G.F."/>
            <person name="Liu X."/>
            <person name="An Z."/>
        </authorList>
    </citation>
    <scope>NUCLEOTIDE SEQUENCE [LARGE SCALE GENOMIC DNA]</scope>
    <source>
        <strain evidence="5">ATCC 20868 / MF5171</strain>
    </source>
</reference>
<feature type="region of interest" description="Disordered" evidence="3">
    <location>
        <begin position="1"/>
        <end position="22"/>
    </location>
</feature>
<name>S3DB25_GLAL2</name>
<dbReference type="GO" id="GO:0016787">
    <property type="term" value="F:hydrolase activity"/>
    <property type="evidence" value="ECO:0007669"/>
    <property type="project" value="UniProtKB-KW"/>
</dbReference>
<dbReference type="EMBL" id="KE145355">
    <property type="protein sequence ID" value="EPE34940.1"/>
    <property type="molecule type" value="Genomic_DNA"/>
</dbReference>
<gene>
    <name evidence="4" type="ORF">GLAREA_10635</name>
</gene>
<evidence type="ECO:0000313" key="5">
    <source>
        <dbReference type="Proteomes" id="UP000016922"/>
    </source>
</evidence>
<accession>S3DB25</accession>
<dbReference type="GO" id="GO:0004521">
    <property type="term" value="F:RNA endonuclease activity"/>
    <property type="evidence" value="ECO:0007669"/>
    <property type="project" value="InterPro"/>
</dbReference>
<dbReference type="OrthoDB" id="4770332at2759"/>
<dbReference type="GO" id="GO:0003723">
    <property type="term" value="F:RNA binding"/>
    <property type="evidence" value="ECO:0007669"/>
    <property type="project" value="InterPro"/>
</dbReference>
<evidence type="ECO:0000313" key="4">
    <source>
        <dbReference type="EMBL" id="EPE34940.1"/>
    </source>
</evidence>
<evidence type="ECO:0000256" key="2">
    <source>
        <dbReference type="ARBA" id="ARBA00022801"/>
    </source>
</evidence>
<dbReference type="InterPro" id="IPR016191">
    <property type="entry name" value="Ribonuclease/ribotoxin"/>
</dbReference>
<proteinExistence type="predicted"/>
<dbReference type="SUPFAM" id="SSF53933">
    <property type="entry name" value="Microbial ribonucleases"/>
    <property type="match status" value="1"/>
</dbReference>
<evidence type="ECO:0000256" key="1">
    <source>
        <dbReference type="ARBA" id="ARBA00022722"/>
    </source>
</evidence>
<dbReference type="Pfam" id="PF00545">
    <property type="entry name" value="Ribonuclease"/>
    <property type="match status" value="1"/>
</dbReference>
<dbReference type="HOGENOM" id="CLU_120606_0_0_1"/>
<keyword evidence="1" id="KW-0540">Nuclease</keyword>
<dbReference type="AlphaFoldDB" id="S3DB25"/>
<keyword evidence="5" id="KW-1185">Reference proteome</keyword>
<dbReference type="KEGG" id="glz:GLAREA_10635"/>
<sequence length="148" mass="16912">MLPQGQQNAVDPHGKDWMPPEFTRTGSYYRSRVKETEYWYLQASDVRRQVQQAPAKANSRGRYPVKYGNEPYQSLSAQQLFTEFPIMRSPQNGLAPTNYANGQKPGPIRAFYNEGDRMVFDVGYHDPARASECKQVEGQDEKTPFSLA</sequence>